<comment type="caution">
    <text evidence="3">The sequence shown here is derived from an EMBL/GenBank/DDBJ whole genome shotgun (WGS) entry which is preliminary data.</text>
</comment>
<evidence type="ECO:0000313" key="4">
    <source>
        <dbReference type="Proteomes" id="UP000229498"/>
    </source>
</evidence>
<reference evidence="3 4" key="1">
    <citation type="submission" date="2017-11" db="EMBL/GenBank/DDBJ databases">
        <title>Draft genome sequence of Rhizobiales bacterium SY3-13.</title>
        <authorList>
            <person name="Sun C."/>
        </authorList>
    </citation>
    <scope>NUCLEOTIDE SEQUENCE [LARGE SCALE GENOMIC DNA]</scope>
    <source>
        <strain evidence="3 4">SY3-13</strain>
    </source>
</reference>
<name>A0A2M9FW81_9PROT</name>
<organism evidence="3 4">
    <name type="scientific">Minwuia thermotolerans</name>
    <dbReference type="NCBI Taxonomy" id="2056226"/>
    <lineage>
        <taxon>Bacteria</taxon>
        <taxon>Pseudomonadati</taxon>
        <taxon>Pseudomonadota</taxon>
        <taxon>Alphaproteobacteria</taxon>
        <taxon>Minwuiales</taxon>
        <taxon>Minwuiaceae</taxon>
        <taxon>Minwuia</taxon>
    </lineage>
</organism>
<sequence length="254" mass="27905">MHSVLPLFGRLIAAGLLAAALALAGCAQNADGQRQGLFDFASSGGDEDLSEEERQLREDAEVFNETVAGGAATNALLFGGLCVAAALLGGSDNMGQCAVMAGIGAAYGAVDGYLVAKRQEAARRQVREIDLVTEEIQEKNVKLRKLVETSQKVVAENRERLQDVRLKVAKNEVREEMLEEESQRLQSNIDVMDDTLAQLRKERDNYYEVAEQLEGVGRDTRQLEAEIRDMNQQIAALERERDALEEIDRAVRIG</sequence>
<evidence type="ECO:0000256" key="1">
    <source>
        <dbReference type="SAM" id="Coils"/>
    </source>
</evidence>
<feature type="chain" id="PRO_5014598604" description="Lipoprotein" evidence="2">
    <location>
        <begin position="30"/>
        <end position="254"/>
    </location>
</feature>
<evidence type="ECO:0008006" key="5">
    <source>
        <dbReference type="Google" id="ProtNLM"/>
    </source>
</evidence>
<keyword evidence="1" id="KW-0175">Coiled coil</keyword>
<dbReference type="RefSeq" id="WP_109795873.1">
    <property type="nucleotide sequence ID" value="NZ_PHIG01000056.1"/>
</dbReference>
<evidence type="ECO:0000313" key="3">
    <source>
        <dbReference type="EMBL" id="PJK27714.1"/>
    </source>
</evidence>
<evidence type="ECO:0000256" key="2">
    <source>
        <dbReference type="SAM" id="SignalP"/>
    </source>
</evidence>
<feature type="coiled-coil region" evidence="1">
    <location>
        <begin position="129"/>
        <end position="250"/>
    </location>
</feature>
<keyword evidence="4" id="KW-1185">Reference proteome</keyword>
<dbReference type="Proteomes" id="UP000229498">
    <property type="component" value="Unassembled WGS sequence"/>
</dbReference>
<gene>
    <name evidence="3" type="ORF">CVT23_20710</name>
</gene>
<feature type="signal peptide" evidence="2">
    <location>
        <begin position="1"/>
        <end position="29"/>
    </location>
</feature>
<proteinExistence type="predicted"/>
<dbReference type="EMBL" id="PHIG01000056">
    <property type="protein sequence ID" value="PJK27714.1"/>
    <property type="molecule type" value="Genomic_DNA"/>
</dbReference>
<keyword evidence="2" id="KW-0732">Signal</keyword>
<protein>
    <recommendedName>
        <fullName evidence="5">Lipoprotein</fullName>
    </recommendedName>
</protein>
<accession>A0A2M9FW81</accession>
<dbReference type="AlphaFoldDB" id="A0A2M9FW81"/>